<feature type="transmembrane region" description="Helical" evidence="9">
    <location>
        <begin position="118"/>
        <end position="138"/>
    </location>
</feature>
<evidence type="ECO:0000256" key="7">
    <source>
        <dbReference type="ARBA" id="ARBA00022989"/>
    </source>
</evidence>
<evidence type="ECO:0000256" key="1">
    <source>
        <dbReference type="ARBA" id="ARBA00004429"/>
    </source>
</evidence>
<reference evidence="11" key="2">
    <citation type="submission" date="2021-09" db="EMBL/GenBank/DDBJ databases">
        <authorList>
            <person name="Gilroy R."/>
        </authorList>
    </citation>
    <scope>NUCLEOTIDE SEQUENCE</scope>
    <source>
        <strain evidence="11">ChiBcec21-2208</strain>
    </source>
</reference>
<evidence type="ECO:0000256" key="6">
    <source>
        <dbReference type="ARBA" id="ARBA00022692"/>
    </source>
</evidence>
<evidence type="ECO:0000313" key="11">
    <source>
        <dbReference type="EMBL" id="HJG27421.1"/>
    </source>
</evidence>
<evidence type="ECO:0000256" key="2">
    <source>
        <dbReference type="ARBA" id="ARBA00007783"/>
    </source>
</evidence>
<dbReference type="InterPro" id="IPR013525">
    <property type="entry name" value="ABC2_TM"/>
</dbReference>
<dbReference type="InterPro" id="IPR047817">
    <property type="entry name" value="ABC2_TM_bact-type"/>
</dbReference>
<dbReference type="InterPro" id="IPR000412">
    <property type="entry name" value="ABC_2_transport"/>
</dbReference>
<comment type="similarity">
    <text evidence="2 9">Belongs to the ABC-2 integral membrane protein family.</text>
</comment>
<accession>A0A921IHY3</accession>
<organism evidence="11 12">
    <name type="scientific">Subdoligranulum variabile</name>
    <dbReference type="NCBI Taxonomy" id="214851"/>
    <lineage>
        <taxon>Bacteria</taxon>
        <taxon>Bacillati</taxon>
        <taxon>Bacillota</taxon>
        <taxon>Clostridia</taxon>
        <taxon>Eubacteriales</taxon>
        <taxon>Oscillospiraceae</taxon>
        <taxon>Subdoligranulum</taxon>
    </lineage>
</organism>
<dbReference type="EMBL" id="DYVE01000057">
    <property type="protein sequence ID" value="HJG27421.1"/>
    <property type="molecule type" value="Genomic_DNA"/>
</dbReference>
<dbReference type="Pfam" id="PF01061">
    <property type="entry name" value="ABC2_membrane"/>
    <property type="match status" value="1"/>
</dbReference>
<dbReference type="PIRSF" id="PIRSF006648">
    <property type="entry name" value="DrrB"/>
    <property type="match status" value="1"/>
</dbReference>
<keyword evidence="8 9" id="KW-0472">Membrane</keyword>
<dbReference type="AlphaFoldDB" id="A0A921IHY3"/>
<comment type="caution">
    <text evidence="11">The sequence shown here is derived from an EMBL/GenBank/DDBJ whole genome shotgun (WGS) entry which is preliminary data.</text>
</comment>
<evidence type="ECO:0000256" key="8">
    <source>
        <dbReference type="ARBA" id="ARBA00023136"/>
    </source>
</evidence>
<feature type="transmembrane region" description="Helical" evidence="9">
    <location>
        <begin position="236"/>
        <end position="255"/>
    </location>
</feature>
<feature type="transmembrane region" description="Helical" evidence="9">
    <location>
        <begin position="180"/>
        <end position="200"/>
    </location>
</feature>
<keyword evidence="7 9" id="KW-1133">Transmembrane helix</keyword>
<comment type="subcellular location">
    <subcellularLocation>
        <location evidence="1">Cell inner membrane</location>
        <topology evidence="1">Multi-pass membrane protein</topology>
    </subcellularLocation>
    <subcellularLocation>
        <location evidence="9">Cell membrane</location>
        <topology evidence="9">Multi-pass membrane protein</topology>
    </subcellularLocation>
</comment>
<keyword evidence="5" id="KW-0997">Cell inner membrane</keyword>
<feature type="transmembrane region" description="Helical" evidence="9">
    <location>
        <begin position="39"/>
        <end position="64"/>
    </location>
</feature>
<proteinExistence type="inferred from homology"/>
<dbReference type="PANTHER" id="PTHR30413">
    <property type="entry name" value="INNER MEMBRANE TRANSPORT PERMEASE"/>
    <property type="match status" value="1"/>
</dbReference>
<protein>
    <recommendedName>
        <fullName evidence="9">Transport permease protein</fullName>
    </recommendedName>
</protein>
<evidence type="ECO:0000256" key="4">
    <source>
        <dbReference type="ARBA" id="ARBA00022475"/>
    </source>
</evidence>
<name>A0A921IHY3_9FIRM</name>
<feature type="domain" description="ABC transmembrane type-2" evidence="10">
    <location>
        <begin position="40"/>
        <end position="258"/>
    </location>
</feature>
<sequence>MQQQHAGQLRTSWGHFTKYRPLIRELVTRDLKVKYRRSFLGYVWSILNPLLMMLLQTLVFSYMFRFDIPNYPLYLICGNTLFNFFNESTNMGMGSVLGNSSLIKKVYVPKFIFPISRVVSSFVNLLFSLAAIVLVMLITRSPIYPTLLLVWAPLLLLFLFCCGMALLLSALAVYFRDLQYLYGILTMAWMYATPLFYPLSQLPGFMQQIVKLNPLYHYINCLRCLVMYGFVPGPNTWFACIASAVVMVVLGLAAFRKLQRNFILYL</sequence>
<evidence type="ECO:0000256" key="3">
    <source>
        <dbReference type="ARBA" id="ARBA00022448"/>
    </source>
</evidence>
<keyword evidence="6 9" id="KW-0812">Transmembrane</keyword>
<dbReference type="PANTHER" id="PTHR30413:SF8">
    <property type="entry name" value="TRANSPORT PERMEASE PROTEIN"/>
    <property type="match status" value="1"/>
</dbReference>
<dbReference type="GO" id="GO:0140359">
    <property type="term" value="F:ABC-type transporter activity"/>
    <property type="evidence" value="ECO:0007669"/>
    <property type="project" value="InterPro"/>
</dbReference>
<keyword evidence="4 9" id="KW-1003">Cell membrane</keyword>
<evidence type="ECO:0000256" key="5">
    <source>
        <dbReference type="ARBA" id="ARBA00022519"/>
    </source>
</evidence>
<reference evidence="11" key="1">
    <citation type="journal article" date="2021" name="PeerJ">
        <title>Extensive microbial diversity within the chicken gut microbiome revealed by metagenomics and culture.</title>
        <authorList>
            <person name="Gilroy R."/>
            <person name="Ravi A."/>
            <person name="Getino M."/>
            <person name="Pursley I."/>
            <person name="Horton D.L."/>
            <person name="Alikhan N.F."/>
            <person name="Baker D."/>
            <person name="Gharbi K."/>
            <person name="Hall N."/>
            <person name="Watson M."/>
            <person name="Adriaenssens E.M."/>
            <person name="Foster-Nyarko E."/>
            <person name="Jarju S."/>
            <person name="Secka A."/>
            <person name="Antonio M."/>
            <person name="Oren A."/>
            <person name="Chaudhuri R.R."/>
            <person name="La Ragione R."/>
            <person name="Hildebrand F."/>
            <person name="Pallen M.J."/>
        </authorList>
    </citation>
    <scope>NUCLEOTIDE SEQUENCE</scope>
    <source>
        <strain evidence="11">ChiBcec21-2208</strain>
    </source>
</reference>
<evidence type="ECO:0000313" key="12">
    <source>
        <dbReference type="Proteomes" id="UP000782880"/>
    </source>
</evidence>
<dbReference type="GO" id="GO:0043190">
    <property type="term" value="C:ATP-binding cassette (ABC) transporter complex"/>
    <property type="evidence" value="ECO:0007669"/>
    <property type="project" value="InterPro"/>
</dbReference>
<keyword evidence="3 9" id="KW-0813">Transport</keyword>
<feature type="transmembrane region" description="Helical" evidence="9">
    <location>
        <begin position="150"/>
        <end position="174"/>
    </location>
</feature>
<gene>
    <name evidence="11" type="ORF">K8V20_02075</name>
</gene>
<comment type="caution">
    <text evidence="9">Lacks conserved residue(s) required for the propagation of feature annotation.</text>
</comment>
<dbReference type="Proteomes" id="UP000782880">
    <property type="component" value="Unassembled WGS sequence"/>
</dbReference>
<evidence type="ECO:0000259" key="10">
    <source>
        <dbReference type="PROSITE" id="PS51012"/>
    </source>
</evidence>
<dbReference type="PRINTS" id="PR00164">
    <property type="entry name" value="ABC2TRNSPORT"/>
</dbReference>
<dbReference type="PROSITE" id="PS51012">
    <property type="entry name" value="ABC_TM2"/>
    <property type="match status" value="1"/>
</dbReference>
<dbReference type="GO" id="GO:0015920">
    <property type="term" value="P:lipopolysaccharide transport"/>
    <property type="evidence" value="ECO:0007669"/>
    <property type="project" value="TreeGrafter"/>
</dbReference>
<evidence type="ECO:0000256" key="9">
    <source>
        <dbReference type="RuleBase" id="RU361157"/>
    </source>
</evidence>